<keyword evidence="3" id="KW-1185">Reference proteome</keyword>
<dbReference type="Gene3D" id="3.10.400.10">
    <property type="entry name" value="Sulfate adenylyltransferase"/>
    <property type="match status" value="1"/>
</dbReference>
<dbReference type="InterPro" id="IPR015947">
    <property type="entry name" value="PUA-like_sf"/>
</dbReference>
<dbReference type="EMBL" id="CP014859">
    <property type="protein sequence ID" value="AOS62417.1"/>
    <property type="molecule type" value="Genomic_DNA"/>
</dbReference>
<dbReference type="Proteomes" id="UP000095210">
    <property type="component" value="Chromosome"/>
</dbReference>
<reference evidence="3" key="1">
    <citation type="submission" date="2016-03" db="EMBL/GenBank/DDBJ databases">
        <title>Complete genome sequence of the type strain Actinoalloteichus hymeniacidonis DSM 45092.</title>
        <authorList>
            <person name="Schaffert L."/>
            <person name="Albersmeier A."/>
            <person name="Winkler A."/>
            <person name="Kalinowski J."/>
            <person name="Zotchev S."/>
            <person name="Ruckert C."/>
        </authorList>
    </citation>
    <scope>NUCLEOTIDE SEQUENCE [LARGE SCALE GENOMIC DNA]</scope>
    <source>
        <strain evidence="3">HPA177(T) (DSM 45092(T))</strain>
    </source>
</reference>
<dbReference type="InterPro" id="IPR009326">
    <property type="entry name" value="DUF984"/>
</dbReference>
<dbReference type="RefSeq" id="WP_069847795.1">
    <property type="nucleotide sequence ID" value="NZ_CP014859.1"/>
</dbReference>
<name>A0AAC9MXX8_9PSEU</name>
<evidence type="ECO:0000259" key="1">
    <source>
        <dbReference type="SMART" id="SM01022"/>
    </source>
</evidence>
<feature type="domain" description="ASCH" evidence="1">
    <location>
        <begin position="11"/>
        <end position="137"/>
    </location>
</feature>
<dbReference type="PANTHER" id="PTHR39203:SF1">
    <property type="entry name" value="CYTOPLASMIC PROTEIN"/>
    <property type="match status" value="1"/>
</dbReference>
<dbReference type="PIRSF" id="PIRSF021320">
    <property type="entry name" value="DUF984"/>
    <property type="match status" value="1"/>
</dbReference>
<evidence type="ECO:0000313" key="2">
    <source>
        <dbReference type="EMBL" id="AOS62417.1"/>
    </source>
</evidence>
<sequence length="138" mass="15654">MPPEDLPRAEFGFPGPLRDLLLRAIHEGRKTTTTALFTEFEAADEPLPKPGSREVLIDSAGLPVGVIEIVEVRRLRLAEVDLAHAIAEGEGHRSVHDWRVDHERFWHSHEFRDSLGDPDFAVDDDTLVVTQRFRLISR</sequence>
<dbReference type="InterPro" id="IPR007374">
    <property type="entry name" value="ASCH_domain"/>
</dbReference>
<dbReference type="KEGG" id="ahm:TL08_08000"/>
<dbReference type="SMART" id="SM01022">
    <property type="entry name" value="ASCH"/>
    <property type="match status" value="1"/>
</dbReference>
<dbReference type="AlphaFoldDB" id="A0AAC9MXX8"/>
<dbReference type="SUPFAM" id="SSF88697">
    <property type="entry name" value="PUA domain-like"/>
    <property type="match status" value="1"/>
</dbReference>
<accession>A0AAC9MXX8</accession>
<evidence type="ECO:0000313" key="3">
    <source>
        <dbReference type="Proteomes" id="UP000095210"/>
    </source>
</evidence>
<dbReference type="Pfam" id="PF04266">
    <property type="entry name" value="ASCH"/>
    <property type="match status" value="1"/>
</dbReference>
<dbReference type="PANTHER" id="PTHR39203">
    <property type="entry name" value="CYTOPLASMIC PROTEIN-RELATED"/>
    <property type="match status" value="1"/>
</dbReference>
<organism evidence="2 3">
    <name type="scientific">Actinoalloteichus hymeniacidonis</name>
    <dbReference type="NCBI Taxonomy" id="340345"/>
    <lineage>
        <taxon>Bacteria</taxon>
        <taxon>Bacillati</taxon>
        <taxon>Actinomycetota</taxon>
        <taxon>Actinomycetes</taxon>
        <taxon>Pseudonocardiales</taxon>
        <taxon>Pseudonocardiaceae</taxon>
        <taxon>Actinoalloteichus</taxon>
    </lineage>
</organism>
<protein>
    <recommendedName>
        <fullName evidence="1">ASCH domain-containing protein</fullName>
    </recommendedName>
</protein>
<gene>
    <name evidence="2" type="ORF">TL08_08000</name>
</gene>
<proteinExistence type="predicted"/>